<dbReference type="InterPro" id="IPR036388">
    <property type="entry name" value="WH-like_DNA-bd_sf"/>
</dbReference>
<dbReference type="Gene3D" id="1.10.10.10">
    <property type="entry name" value="Winged helix-like DNA-binding domain superfamily/Winged helix DNA-binding domain"/>
    <property type="match status" value="1"/>
</dbReference>
<feature type="non-terminal residue" evidence="12">
    <location>
        <position position="1"/>
    </location>
</feature>
<dbReference type="Pfam" id="PF02319">
    <property type="entry name" value="WHD_E2F_TDP"/>
    <property type="match status" value="1"/>
</dbReference>
<keyword evidence="5 8" id="KW-0804">Transcription</keyword>
<feature type="region of interest" description="Disordered" evidence="9">
    <location>
        <begin position="1"/>
        <end position="58"/>
    </location>
</feature>
<dbReference type="Gene3D" id="1.20.140.80">
    <property type="entry name" value="Transcription factor DP"/>
    <property type="match status" value="1"/>
</dbReference>
<dbReference type="SMART" id="SM01138">
    <property type="entry name" value="DP"/>
    <property type="match status" value="1"/>
</dbReference>
<dbReference type="GO" id="GO:0005634">
    <property type="term" value="C:nucleus"/>
    <property type="evidence" value="ECO:0007669"/>
    <property type="project" value="UniProtKB-SubCell"/>
</dbReference>
<dbReference type="EMBL" id="QEFC01002337">
    <property type="protein sequence ID" value="KAE9452874.1"/>
    <property type="molecule type" value="Genomic_DNA"/>
</dbReference>
<dbReference type="InterPro" id="IPR015648">
    <property type="entry name" value="Transcrpt_fac_DP"/>
</dbReference>
<dbReference type="PANTHER" id="PTHR12548:SF9">
    <property type="entry name" value="TRANSCRIPTION FACTOR DP"/>
    <property type="match status" value="1"/>
</dbReference>
<evidence type="ECO:0000259" key="11">
    <source>
        <dbReference type="SMART" id="SM01372"/>
    </source>
</evidence>
<evidence type="ECO:0000256" key="7">
    <source>
        <dbReference type="ARBA" id="ARBA00023306"/>
    </source>
</evidence>
<dbReference type="Pfam" id="PF08781">
    <property type="entry name" value="DP"/>
    <property type="match status" value="1"/>
</dbReference>
<dbReference type="GO" id="GO:0005667">
    <property type="term" value="C:transcription regulator complex"/>
    <property type="evidence" value="ECO:0007669"/>
    <property type="project" value="InterPro"/>
</dbReference>
<dbReference type="InterPro" id="IPR037241">
    <property type="entry name" value="E2F-DP_heterodim"/>
</dbReference>
<keyword evidence="3 8" id="KW-0805">Transcription regulation</keyword>
<proteinExistence type="inferred from homology"/>
<evidence type="ECO:0000259" key="10">
    <source>
        <dbReference type="SMART" id="SM01138"/>
    </source>
</evidence>
<dbReference type="Proteomes" id="UP000428333">
    <property type="component" value="Linkage Group LG09"/>
</dbReference>
<protein>
    <recommendedName>
        <fullName evidence="14">E2F/DP family winged-helix DNA-binding domain-containing protein</fullName>
    </recommendedName>
</protein>
<evidence type="ECO:0008006" key="14">
    <source>
        <dbReference type="Google" id="ProtNLM"/>
    </source>
</evidence>
<keyword evidence="7" id="KW-0131">Cell cycle</keyword>
<evidence type="ECO:0000256" key="9">
    <source>
        <dbReference type="SAM" id="MobiDB-lite"/>
    </source>
</evidence>
<dbReference type="SUPFAM" id="SSF46785">
    <property type="entry name" value="Winged helix' DNA-binding domain"/>
    <property type="match status" value="1"/>
</dbReference>
<reference evidence="12 13" key="1">
    <citation type="journal article" date="2019" name="Genome Biol. Evol.">
        <title>The Rhododendron genome and chromosomal organization provide insight into shared whole-genome duplications across the heath family (Ericaceae).</title>
        <authorList>
            <person name="Soza V.L."/>
            <person name="Lindsley D."/>
            <person name="Waalkes A."/>
            <person name="Ramage E."/>
            <person name="Patwardhan R.P."/>
            <person name="Burton J.N."/>
            <person name="Adey A."/>
            <person name="Kumar A."/>
            <person name="Qiu R."/>
            <person name="Shendure J."/>
            <person name="Hall B."/>
        </authorList>
    </citation>
    <scope>NUCLEOTIDE SEQUENCE [LARGE SCALE GENOMIC DNA]</scope>
    <source>
        <strain evidence="12">RSF 1966-606</strain>
    </source>
</reference>
<keyword evidence="4 8" id="KW-0238">DNA-binding</keyword>
<evidence type="ECO:0000256" key="1">
    <source>
        <dbReference type="ARBA" id="ARBA00004123"/>
    </source>
</evidence>
<dbReference type="InterPro" id="IPR036390">
    <property type="entry name" value="WH_DNA-bd_sf"/>
</dbReference>
<dbReference type="InterPro" id="IPR038168">
    <property type="entry name" value="TF_DP_C_sf"/>
</dbReference>
<feature type="domain" description="Transcription factor DP C-terminal" evidence="10">
    <location>
        <begin position="242"/>
        <end position="336"/>
    </location>
</feature>
<evidence type="ECO:0000256" key="5">
    <source>
        <dbReference type="ARBA" id="ARBA00023163"/>
    </source>
</evidence>
<dbReference type="InterPro" id="IPR014889">
    <property type="entry name" value="Transc_factor_DP_C"/>
</dbReference>
<comment type="subcellular location">
    <subcellularLocation>
        <location evidence="1 8">Nucleus</location>
    </subcellularLocation>
</comment>
<dbReference type="OrthoDB" id="552115at2759"/>
<name>A0A6A4L8W3_9ERIC</name>
<feature type="compositionally biased region" description="Gly residues" evidence="9">
    <location>
        <begin position="14"/>
        <end position="26"/>
    </location>
</feature>
<dbReference type="InterPro" id="IPR003316">
    <property type="entry name" value="E2F_WHTH_DNA-bd_dom"/>
</dbReference>
<keyword evidence="13" id="KW-1185">Reference proteome</keyword>
<dbReference type="SUPFAM" id="SSF144074">
    <property type="entry name" value="E2F-DP heterodimerization region"/>
    <property type="match status" value="1"/>
</dbReference>
<dbReference type="FunFam" id="1.10.10.10:FF:000360">
    <property type="entry name" value="Transcription factor Dp-1, a"/>
    <property type="match status" value="1"/>
</dbReference>
<evidence type="ECO:0000256" key="4">
    <source>
        <dbReference type="ARBA" id="ARBA00023125"/>
    </source>
</evidence>
<dbReference type="SMART" id="SM01372">
    <property type="entry name" value="E2F_TDP"/>
    <property type="match status" value="1"/>
</dbReference>
<dbReference type="AlphaFoldDB" id="A0A6A4L8W3"/>
<gene>
    <name evidence="12" type="ORF">C3L33_15229</name>
</gene>
<dbReference type="PANTHER" id="PTHR12548">
    <property type="entry name" value="TRANSCRIPTION FACTOR DP"/>
    <property type="match status" value="1"/>
</dbReference>
<evidence type="ECO:0000313" key="13">
    <source>
        <dbReference type="Proteomes" id="UP000428333"/>
    </source>
</evidence>
<sequence length="390" mass="41731">MVSGGSNPQHDGVSRGGGGGGGGGGAITTTRSWGTTVSGQSVSTSGSVGSPSSSAAMATPSGEAAAAMAAAAAAATPDSEKTALRLNHLDIQGDEAGSQAAAAGKKKRGQRAVGADKSGRGLRQFSMKEFVFEFGSSEMKICSTACADALFLVADELVAEFAEPSNSLTSPDKQQYDEKNIRRRVYDALNVLMAMDIISKDKKEIQWRGLPQTSLSDIEELKGRQYISICMNLMTFNSMNVNTQAERLGLGNRIGKKAAYLQELEEQTRPHATVEVEISEDMQLVHFDFNSTPFELHDDNYVLKAMKFCERPQGDAAAPNSSADGGFVAIDGIERAMESYLYWTNTELSNCIKEKLSPTIGLAGLYLNCLMSFISVREAVKRKYVTVNIA</sequence>
<evidence type="ECO:0000313" key="12">
    <source>
        <dbReference type="EMBL" id="KAE9452874.1"/>
    </source>
</evidence>
<accession>A0A6A4L8W3</accession>
<dbReference type="GO" id="GO:0000981">
    <property type="term" value="F:DNA-binding transcription factor activity, RNA polymerase II-specific"/>
    <property type="evidence" value="ECO:0007669"/>
    <property type="project" value="TreeGrafter"/>
</dbReference>
<evidence type="ECO:0000256" key="3">
    <source>
        <dbReference type="ARBA" id="ARBA00023015"/>
    </source>
</evidence>
<comment type="similarity">
    <text evidence="2 8">Belongs to the E2F/DP family.</text>
</comment>
<comment type="caution">
    <text evidence="12">The sequence shown here is derived from an EMBL/GenBank/DDBJ whole genome shotgun (WGS) entry which is preliminary data.</text>
</comment>
<feature type="compositionally biased region" description="Low complexity" evidence="9">
    <location>
        <begin position="32"/>
        <end position="58"/>
    </location>
</feature>
<evidence type="ECO:0000256" key="2">
    <source>
        <dbReference type="ARBA" id="ARBA00010940"/>
    </source>
</evidence>
<evidence type="ECO:0000256" key="6">
    <source>
        <dbReference type="ARBA" id="ARBA00023242"/>
    </source>
</evidence>
<evidence type="ECO:0000256" key="8">
    <source>
        <dbReference type="RuleBase" id="RU003796"/>
    </source>
</evidence>
<dbReference type="GO" id="GO:0051726">
    <property type="term" value="P:regulation of cell cycle"/>
    <property type="evidence" value="ECO:0007669"/>
    <property type="project" value="InterPro"/>
</dbReference>
<dbReference type="GO" id="GO:0000977">
    <property type="term" value="F:RNA polymerase II transcription regulatory region sequence-specific DNA binding"/>
    <property type="evidence" value="ECO:0007669"/>
    <property type="project" value="TreeGrafter"/>
</dbReference>
<organism evidence="12 13">
    <name type="scientific">Rhododendron williamsianum</name>
    <dbReference type="NCBI Taxonomy" id="262921"/>
    <lineage>
        <taxon>Eukaryota</taxon>
        <taxon>Viridiplantae</taxon>
        <taxon>Streptophyta</taxon>
        <taxon>Embryophyta</taxon>
        <taxon>Tracheophyta</taxon>
        <taxon>Spermatophyta</taxon>
        <taxon>Magnoliopsida</taxon>
        <taxon>eudicotyledons</taxon>
        <taxon>Gunneridae</taxon>
        <taxon>Pentapetalae</taxon>
        <taxon>asterids</taxon>
        <taxon>Ericales</taxon>
        <taxon>Ericaceae</taxon>
        <taxon>Ericoideae</taxon>
        <taxon>Rhodoreae</taxon>
        <taxon>Rhododendron</taxon>
    </lineage>
</organism>
<feature type="domain" description="E2F/DP family winged-helix DNA-binding" evidence="11">
    <location>
        <begin position="117"/>
        <end position="209"/>
    </location>
</feature>
<feature type="region of interest" description="Disordered" evidence="9">
    <location>
        <begin position="95"/>
        <end position="118"/>
    </location>
</feature>
<keyword evidence="6 8" id="KW-0539">Nucleus</keyword>